<feature type="region of interest" description="Disordered" evidence="1">
    <location>
        <begin position="65"/>
        <end position="87"/>
    </location>
</feature>
<proteinExistence type="predicted"/>
<evidence type="ECO:0000313" key="4">
    <source>
        <dbReference type="Proteomes" id="UP000603227"/>
    </source>
</evidence>
<reference evidence="3" key="1">
    <citation type="journal article" date="2014" name="Int. J. Syst. Evol. Microbiol.">
        <title>Complete genome sequence of Corynebacterium casei LMG S-19264T (=DSM 44701T), isolated from a smear-ripened cheese.</title>
        <authorList>
            <consortium name="US DOE Joint Genome Institute (JGI-PGF)"/>
            <person name="Walter F."/>
            <person name="Albersmeier A."/>
            <person name="Kalinowski J."/>
            <person name="Ruckert C."/>
        </authorList>
    </citation>
    <scope>NUCLEOTIDE SEQUENCE</scope>
    <source>
        <strain evidence="3">CGMCC 4.7403</strain>
    </source>
</reference>
<evidence type="ECO:0000256" key="1">
    <source>
        <dbReference type="SAM" id="MobiDB-lite"/>
    </source>
</evidence>
<dbReference type="AlphaFoldDB" id="A0A919DRB9"/>
<evidence type="ECO:0000259" key="2">
    <source>
        <dbReference type="Pfam" id="PF13751"/>
    </source>
</evidence>
<dbReference type="Proteomes" id="UP000603227">
    <property type="component" value="Unassembled WGS sequence"/>
</dbReference>
<dbReference type="PANTHER" id="PTHR33408">
    <property type="entry name" value="TRANSPOSASE"/>
    <property type="match status" value="1"/>
</dbReference>
<protein>
    <recommendedName>
        <fullName evidence="2">Transposase DDE domain-containing protein</fullName>
    </recommendedName>
</protein>
<dbReference type="Pfam" id="PF13751">
    <property type="entry name" value="DDE_Tnp_1_6"/>
    <property type="match status" value="1"/>
</dbReference>
<comment type="caution">
    <text evidence="3">The sequence shown here is derived from an EMBL/GenBank/DDBJ whole genome shotgun (WGS) entry which is preliminary data.</text>
</comment>
<evidence type="ECO:0000313" key="3">
    <source>
        <dbReference type="EMBL" id="GHE70072.1"/>
    </source>
</evidence>
<accession>A0A919DRB9</accession>
<feature type="compositionally biased region" description="Polar residues" evidence="1">
    <location>
        <begin position="70"/>
        <end position="81"/>
    </location>
</feature>
<feature type="region of interest" description="Disordered" evidence="1">
    <location>
        <begin position="241"/>
        <end position="260"/>
    </location>
</feature>
<feature type="domain" description="Transposase DDE" evidence="2">
    <location>
        <begin position="105"/>
        <end position="230"/>
    </location>
</feature>
<gene>
    <name evidence="3" type="ORF">GCM10017771_93980</name>
</gene>
<dbReference type="EMBL" id="BNAT01000075">
    <property type="protein sequence ID" value="GHE70072.1"/>
    <property type="molecule type" value="Genomic_DNA"/>
</dbReference>
<keyword evidence="4" id="KW-1185">Reference proteome</keyword>
<feature type="compositionally biased region" description="Polar residues" evidence="1">
    <location>
        <begin position="249"/>
        <end position="260"/>
    </location>
</feature>
<dbReference type="InterPro" id="IPR025668">
    <property type="entry name" value="Tnp_DDE_dom"/>
</dbReference>
<sequence>MLRPAAACAPDGPNVITDVAATAATTHDSQVLPGIHTRLAHRGLLPAEHLVDAGYTSLPHLEQATREHQVTLSGPLRSNPTRQHRRNEGFARDDFHIDYDRQQVTCPQGQVSAGWHGPYPTSSPTAAPLIVARFTKSQCRPCPTRIQCTTTADSARTVGFPPRELRDLQLRVRTEQQTPEWKTRYAVRSGVEGTVNEFAHGHGMRRCRYRGQGTAHIQHVLTAIAVNIERSADCHRLRKHLRPADRLPSRTTSTSARYPG</sequence>
<organism evidence="3 4">
    <name type="scientific">Streptomyces capitiformicae</name>
    <dbReference type="NCBI Taxonomy" id="2014920"/>
    <lineage>
        <taxon>Bacteria</taxon>
        <taxon>Bacillati</taxon>
        <taxon>Actinomycetota</taxon>
        <taxon>Actinomycetes</taxon>
        <taxon>Kitasatosporales</taxon>
        <taxon>Streptomycetaceae</taxon>
        <taxon>Streptomyces</taxon>
    </lineage>
</organism>
<reference evidence="3" key="2">
    <citation type="submission" date="2020-09" db="EMBL/GenBank/DDBJ databases">
        <authorList>
            <person name="Sun Q."/>
            <person name="Zhou Y."/>
        </authorList>
    </citation>
    <scope>NUCLEOTIDE SEQUENCE</scope>
    <source>
        <strain evidence="3">CGMCC 4.7403</strain>
    </source>
</reference>
<dbReference type="PANTHER" id="PTHR33408:SF2">
    <property type="entry name" value="TRANSPOSASE DDE DOMAIN-CONTAINING PROTEIN"/>
    <property type="match status" value="1"/>
</dbReference>
<name>A0A919DRB9_9ACTN</name>